<evidence type="ECO:0000313" key="2">
    <source>
        <dbReference type="Proteomes" id="UP000623967"/>
    </source>
</evidence>
<evidence type="ECO:0000313" key="1">
    <source>
        <dbReference type="EMBL" id="MBL4954493.1"/>
    </source>
</evidence>
<protein>
    <submittedName>
        <fullName evidence="1">DUF3055 family protein</fullName>
    </submittedName>
</protein>
<accession>A0ABS1TV95</accession>
<gene>
    <name evidence="1" type="ORF">JK635_20240</name>
</gene>
<dbReference type="RefSeq" id="WP_202655738.1">
    <property type="nucleotide sequence ID" value="NZ_JAESWB010000340.1"/>
</dbReference>
<organism evidence="1 2">
    <name type="scientific">Neobacillus paridis</name>
    <dbReference type="NCBI Taxonomy" id="2803862"/>
    <lineage>
        <taxon>Bacteria</taxon>
        <taxon>Bacillati</taxon>
        <taxon>Bacillota</taxon>
        <taxon>Bacilli</taxon>
        <taxon>Bacillales</taxon>
        <taxon>Bacillaceae</taxon>
        <taxon>Neobacillus</taxon>
    </lineage>
</organism>
<dbReference type="Pfam" id="PF11256">
    <property type="entry name" value="SAV0927-like"/>
    <property type="match status" value="1"/>
</dbReference>
<keyword evidence="2" id="KW-1185">Reference proteome</keyword>
<sequence length="96" mass="11346">MNLEILSELKEHQLLRYFCLISNNHRYDLTVGYSEHFFGKAMVTSIQTGKMVLLCKADINEDIYWADRLGIQQEDIAEFKDFFGMVLQKSPFQEQY</sequence>
<comment type="caution">
    <text evidence="1">The sequence shown here is derived from an EMBL/GenBank/DDBJ whole genome shotgun (WGS) entry which is preliminary data.</text>
</comment>
<dbReference type="EMBL" id="JAESWB010000340">
    <property type="protein sequence ID" value="MBL4954493.1"/>
    <property type="molecule type" value="Genomic_DNA"/>
</dbReference>
<dbReference type="Proteomes" id="UP000623967">
    <property type="component" value="Unassembled WGS sequence"/>
</dbReference>
<name>A0ABS1TV95_9BACI</name>
<proteinExistence type="predicted"/>
<dbReference type="InterPro" id="IPR021415">
    <property type="entry name" value="SAV0927-like"/>
</dbReference>
<reference evidence="1 2" key="1">
    <citation type="submission" date="2021-01" db="EMBL/GenBank/DDBJ databases">
        <title>Genome public.</title>
        <authorList>
            <person name="Liu C."/>
            <person name="Sun Q."/>
        </authorList>
    </citation>
    <scope>NUCLEOTIDE SEQUENCE [LARGE SCALE GENOMIC DNA]</scope>
    <source>
        <strain evidence="1 2">YIM B02564</strain>
    </source>
</reference>